<evidence type="ECO:0000256" key="9">
    <source>
        <dbReference type="RuleBase" id="RU004417"/>
    </source>
</evidence>
<comment type="caution">
    <text evidence="11">The sequence shown here is derived from an EMBL/GenBank/DDBJ whole genome shotgun (WGS) entry which is preliminary data.</text>
</comment>
<comment type="function">
    <text evidence="1">Catalyzes the reversible oxidative deamination of glutamate to alpha-ketoglutarate and ammonia.</text>
</comment>
<comment type="similarity">
    <text evidence="2 5 9">Belongs to the Glu/Leu/Phe/Val dehydrogenases family.</text>
</comment>
<evidence type="ECO:0000256" key="5">
    <source>
        <dbReference type="PIRNR" id="PIRNR000185"/>
    </source>
</evidence>
<feature type="binding site" evidence="7">
    <location>
        <position position="352"/>
    </location>
    <ligand>
        <name>substrate</name>
    </ligand>
</feature>
<dbReference type="PANTHER" id="PTHR11606">
    <property type="entry name" value="GLUTAMATE DEHYDROGENASE"/>
    <property type="match status" value="1"/>
</dbReference>
<evidence type="ECO:0000256" key="4">
    <source>
        <dbReference type="ARBA" id="ARBA00048584"/>
    </source>
</evidence>
<dbReference type="CDD" id="cd01076">
    <property type="entry name" value="NAD_bind_1_Glu_DH"/>
    <property type="match status" value="1"/>
</dbReference>
<dbReference type="InterPro" id="IPR006096">
    <property type="entry name" value="Glu/Leu/Phe/Val/Trp_DH_C"/>
</dbReference>
<dbReference type="SUPFAM" id="SSF53223">
    <property type="entry name" value="Aminoacid dehydrogenase-like, N-terminal domain"/>
    <property type="match status" value="1"/>
</dbReference>
<dbReference type="InterPro" id="IPR006095">
    <property type="entry name" value="Glu/Leu/Phe/Val/Trp_DH"/>
</dbReference>
<evidence type="ECO:0000256" key="2">
    <source>
        <dbReference type="ARBA" id="ARBA00006382"/>
    </source>
</evidence>
<evidence type="ECO:0000256" key="7">
    <source>
        <dbReference type="PIRSR" id="PIRSR000185-2"/>
    </source>
</evidence>
<organism evidence="11 12">
    <name type="scientific">Pseudohongiella acticola</name>
    <dbReference type="NCBI Taxonomy" id="1524254"/>
    <lineage>
        <taxon>Bacteria</taxon>
        <taxon>Pseudomonadati</taxon>
        <taxon>Pseudomonadota</taxon>
        <taxon>Gammaproteobacteria</taxon>
        <taxon>Pseudomonadales</taxon>
        <taxon>Pseudohongiellaceae</taxon>
        <taxon>Pseudohongiella</taxon>
    </lineage>
</organism>
<evidence type="ECO:0000256" key="8">
    <source>
        <dbReference type="PIRSR" id="PIRSR000185-3"/>
    </source>
</evidence>
<protein>
    <recommendedName>
        <fullName evidence="5">Glutamate dehydrogenase</fullName>
    </recommendedName>
</protein>
<feature type="site" description="Important for catalysis" evidence="8">
    <location>
        <position position="143"/>
    </location>
</feature>
<feature type="binding site" evidence="7">
    <location>
        <position position="67"/>
    </location>
    <ligand>
        <name>substrate</name>
    </ligand>
</feature>
<dbReference type="SUPFAM" id="SSF51735">
    <property type="entry name" value="NAD(P)-binding Rossmann-fold domains"/>
    <property type="match status" value="1"/>
</dbReference>
<dbReference type="AlphaFoldDB" id="A0A1E8CMN1"/>
<dbReference type="Gene3D" id="3.40.50.10860">
    <property type="entry name" value="Leucine Dehydrogenase, chain A, domain 1"/>
    <property type="match status" value="1"/>
</dbReference>
<dbReference type="GO" id="GO:0000166">
    <property type="term" value="F:nucleotide binding"/>
    <property type="evidence" value="ECO:0007669"/>
    <property type="project" value="UniProtKB-KW"/>
</dbReference>
<evidence type="ECO:0000256" key="1">
    <source>
        <dbReference type="ARBA" id="ARBA00003868"/>
    </source>
</evidence>
<evidence type="ECO:0000256" key="6">
    <source>
        <dbReference type="PIRSR" id="PIRSR000185-1"/>
    </source>
</evidence>
<dbReference type="Gene3D" id="3.40.50.720">
    <property type="entry name" value="NAD(P)-binding Rossmann-like Domain"/>
    <property type="match status" value="1"/>
</dbReference>
<dbReference type="GO" id="GO:0004352">
    <property type="term" value="F:glutamate dehydrogenase (NAD+) activity"/>
    <property type="evidence" value="ECO:0007669"/>
    <property type="project" value="TreeGrafter"/>
</dbReference>
<evidence type="ECO:0000313" key="12">
    <source>
        <dbReference type="Proteomes" id="UP000175669"/>
    </source>
</evidence>
<gene>
    <name evidence="11" type="ORF">PHACT_11815</name>
</gene>
<proteinExistence type="inferred from homology"/>
<dbReference type="InterPro" id="IPR006097">
    <property type="entry name" value="Glu/Leu/Phe/Val/Trp_DH_dimer"/>
</dbReference>
<reference evidence="12" key="1">
    <citation type="submission" date="2016-07" db="EMBL/GenBank/DDBJ databases">
        <authorList>
            <person name="Florea S."/>
            <person name="Webb J.S."/>
            <person name="Jaromczyk J."/>
            <person name="Schardl C.L."/>
        </authorList>
    </citation>
    <scope>NUCLEOTIDE SEQUENCE [LARGE SCALE GENOMIC DNA]</scope>
    <source>
        <strain evidence="12">KCTC 42131</strain>
    </source>
</reference>
<dbReference type="GO" id="GO:0004354">
    <property type="term" value="F:glutamate dehydrogenase (NADP+) activity"/>
    <property type="evidence" value="ECO:0007669"/>
    <property type="project" value="UniProtKB-EC"/>
</dbReference>
<dbReference type="STRING" id="1524254.PHACT_11815"/>
<dbReference type="InterPro" id="IPR014362">
    <property type="entry name" value="Glu_DH"/>
</dbReference>
<dbReference type="EMBL" id="MASR01000001">
    <property type="protein sequence ID" value="OFE13736.1"/>
    <property type="molecule type" value="Genomic_DNA"/>
</dbReference>
<keyword evidence="7" id="KW-0547">Nucleotide-binding</keyword>
<feature type="binding site" evidence="7">
    <location>
        <position position="187"/>
    </location>
    <ligand>
        <name>NAD(+)</name>
        <dbReference type="ChEBI" id="CHEBI:57540"/>
    </ligand>
</feature>
<sequence length="423" mass="46346">MSDTLQGALSQLKMAARHTEVPEEVLEALNFPKEVLTARISVRMDNGKRRSFEAWRCRYDDTRGPTKGGIRFHPEANLEEVVTLAFWMTFKCAVVNLPYGGGKGAIRVDPRELSRRELERLSRAYVHAFSSMIGPDRDIPAPDVYTNARIMGWMADEYSSLVGYPCPAVITGKPIPLGGSLGRDDATAKGGFYVLKNLLSEIGLENCEKRAIVQGFGNAGATIASLLHQDGWKVIAVSDTGGCVYDKTGLDLQKLANIKKERGSVTDYAKQISGSDIKTLTQDEMFALECDLLVPAALEDQITRDNAGSIKASVIMELANGPVTAEADSVLEKNGVTVIPDILANAGGVTVSYFEWVQNRQGFYWTEDEVQQKLRPIMEQGSSAVWSLAQKKDISLRTAAYVLGLERIADAIKAHGTQDYFCP</sequence>
<feature type="active site" description="Proton donor" evidence="6">
    <location>
        <position position="103"/>
    </location>
</feature>
<feature type="binding site" evidence="7">
    <location>
        <position position="91"/>
    </location>
    <ligand>
        <name>substrate</name>
    </ligand>
</feature>
<comment type="catalytic activity">
    <reaction evidence="4">
        <text>L-glutamate + NADP(+) + H2O = 2-oxoglutarate + NH4(+) + NADPH + H(+)</text>
        <dbReference type="Rhea" id="RHEA:11612"/>
        <dbReference type="ChEBI" id="CHEBI:15377"/>
        <dbReference type="ChEBI" id="CHEBI:15378"/>
        <dbReference type="ChEBI" id="CHEBI:16810"/>
        <dbReference type="ChEBI" id="CHEBI:28938"/>
        <dbReference type="ChEBI" id="CHEBI:29985"/>
        <dbReference type="ChEBI" id="CHEBI:57783"/>
        <dbReference type="ChEBI" id="CHEBI:58349"/>
        <dbReference type="EC" id="1.4.1.4"/>
    </reaction>
</comment>
<feature type="binding site" evidence="7">
    <location>
        <position position="218"/>
    </location>
    <ligand>
        <name>NAD(+)</name>
        <dbReference type="ChEBI" id="CHEBI:57540"/>
    </ligand>
</feature>
<dbReference type="PANTHER" id="PTHR11606:SF13">
    <property type="entry name" value="GLUTAMATE DEHYDROGENASE 1, MITOCHONDRIAL"/>
    <property type="match status" value="1"/>
</dbReference>
<dbReference type="Pfam" id="PF02812">
    <property type="entry name" value="ELFV_dehydrog_N"/>
    <property type="match status" value="1"/>
</dbReference>
<keyword evidence="3 5" id="KW-0560">Oxidoreductase</keyword>
<keyword evidence="7" id="KW-0520">NAD</keyword>
<dbReference type="PRINTS" id="PR00082">
    <property type="entry name" value="GLFDHDRGNASE"/>
</dbReference>
<feature type="domain" description="Glutamate/phenylalanine/leucine/valine/L-tryptophan dehydrogenase C-terminal" evidence="10">
    <location>
        <begin position="180"/>
        <end position="416"/>
    </location>
</feature>
<evidence type="ECO:0000259" key="10">
    <source>
        <dbReference type="SMART" id="SM00839"/>
    </source>
</evidence>
<dbReference type="RefSeq" id="WP_070117954.1">
    <property type="nucleotide sequence ID" value="NZ_MASR01000001.1"/>
</dbReference>
<evidence type="ECO:0000313" key="11">
    <source>
        <dbReference type="EMBL" id="OFE13736.1"/>
    </source>
</evidence>
<accession>A0A1E8CMN1</accession>
<dbReference type="InterPro" id="IPR046346">
    <property type="entry name" value="Aminoacid_DH-like_N_sf"/>
</dbReference>
<dbReference type="InterPro" id="IPR033922">
    <property type="entry name" value="NAD_bind_Glu_DH"/>
</dbReference>
<dbReference type="SMART" id="SM00839">
    <property type="entry name" value="ELFV_dehydrog"/>
    <property type="match status" value="1"/>
</dbReference>
<dbReference type="Proteomes" id="UP000175669">
    <property type="component" value="Unassembled WGS sequence"/>
</dbReference>
<evidence type="ECO:0000256" key="3">
    <source>
        <dbReference type="ARBA" id="ARBA00023002"/>
    </source>
</evidence>
<dbReference type="Pfam" id="PF00208">
    <property type="entry name" value="ELFV_dehydrog"/>
    <property type="match status" value="1"/>
</dbReference>
<dbReference type="OrthoDB" id="9803297at2"/>
<keyword evidence="12" id="KW-1185">Reference proteome</keyword>
<dbReference type="GO" id="GO:0006538">
    <property type="term" value="P:L-glutamate catabolic process"/>
    <property type="evidence" value="ECO:0007669"/>
    <property type="project" value="TreeGrafter"/>
</dbReference>
<dbReference type="InterPro" id="IPR036291">
    <property type="entry name" value="NAD(P)-bd_dom_sf"/>
</dbReference>
<dbReference type="PIRSF" id="PIRSF000185">
    <property type="entry name" value="Glu_DH"/>
    <property type="match status" value="1"/>
</dbReference>
<name>A0A1E8CMN1_9GAMM</name>